<name>A0ACB9VT63_CHAAC</name>
<organism evidence="1 2">
    <name type="scientific">Chaenocephalus aceratus</name>
    <name type="common">Blackfin icefish</name>
    <name type="synonym">Chaenichthys aceratus</name>
    <dbReference type="NCBI Taxonomy" id="36190"/>
    <lineage>
        <taxon>Eukaryota</taxon>
        <taxon>Metazoa</taxon>
        <taxon>Chordata</taxon>
        <taxon>Craniata</taxon>
        <taxon>Vertebrata</taxon>
        <taxon>Euteleostomi</taxon>
        <taxon>Actinopterygii</taxon>
        <taxon>Neopterygii</taxon>
        <taxon>Teleostei</taxon>
        <taxon>Neoteleostei</taxon>
        <taxon>Acanthomorphata</taxon>
        <taxon>Eupercaria</taxon>
        <taxon>Perciformes</taxon>
        <taxon>Notothenioidei</taxon>
        <taxon>Channichthyidae</taxon>
        <taxon>Chaenocephalus</taxon>
    </lineage>
</organism>
<dbReference type="Proteomes" id="UP001057452">
    <property type="component" value="Chromosome 23"/>
</dbReference>
<protein>
    <submittedName>
        <fullName evidence="1">Uncharacterized protein</fullName>
    </submittedName>
</protein>
<keyword evidence="2" id="KW-1185">Reference proteome</keyword>
<evidence type="ECO:0000313" key="1">
    <source>
        <dbReference type="EMBL" id="KAI4802886.1"/>
    </source>
</evidence>
<gene>
    <name evidence="1" type="ORF">KUCAC02_006455</name>
</gene>
<reference evidence="1" key="1">
    <citation type="submission" date="2022-05" db="EMBL/GenBank/DDBJ databases">
        <title>Chromosome-level genome of Chaenocephalus aceratus.</title>
        <authorList>
            <person name="Park H."/>
        </authorList>
    </citation>
    <scope>NUCLEOTIDE SEQUENCE</scope>
    <source>
        <strain evidence="1">KU_202001</strain>
    </source>
</reference>
<evidence type="ECO:0000313" key="2">
    <source>
        <dbReference type="Proteomes" id="UP001057452"/>
    </source>
</evidence>
<accession>A0ACB9VT63</accession>
<comment type="caution">
    <text evidence="1">The sequence shown here is derived from an EMBL/GenBank/DDBJ whole genome shotgun (WGS) entry which is preliminary data.</text>
</comment>
<proteinExistence type="predicted"/>
<dbReference type="EMBL" id="CM043807">
    <property type="protein sequence ID" value="KAI4802886.1"/>
    <property type="molecule type" value="Genomic_DNA"/>
</dbReference>
<sequence>MEAEAWSVPHPRPYPTTPPRQKRAAVFPRVHEENCVYVAAMRLDSLEPNTEPGHRDRAGECEEFSQHICSLLCTFSPLWDVKSAARPEDATTLLHSEGGREAAKSGGSRQFG</sequence>